<name>A0AAN8PNM0_POLSC</name>
<sequence length="186" mass="21504">MRSMKITGNLGRRKALLGSEGTKARQHSMRQNGTWFLQKNSDRRLRRHTRPGSKVRKNKVVFGRKENNNSSKFPSCVCFWQLSDMFDINQVEEMIKKRRMEKKNQTKNQGEGTKGEFNEMKIQRRVERERNILLGGQSNTKKTAGCCLCLTNPSARLSLTQHQSQVHEKEFQKEMARLAAHGGNPK</sequence>
<evidence type="ECO:0000313" key="2">
    <source>
        <dbReference type="EMBL" id="KAK6639837.1"/>
    </source>
</evidence>
<proteinExistence type="predicted"/>
<dbReference type="Proteomes" id="UP001372834">
    <property type="component" value="Unassembled WGS sequence"/>
</dbReference>
<feature type="region of interest" description="Disordered" evidence="1">
    <location>
        <begin position="1"/>
        <end position="29"/>
    </location>
</feature>
<comment type="caution">
    <text evidence="2">The sequence shown here is derived from an EMBL/GenBank/DDBJ whole genome shotgun (WGS) entry which is preliminary data.</text>
</comment>
<reference evidence="2 3" key="1">
    <citation type="submission" date="2023-10" db="EMBL/GenBank/DDBJ databases">
        <title>Genomes of two closely related lineages of the louse Polyplax serrata with different host specificities.</title>
        <authorList>
            <person name="Martinu J."/>
            <person name="Tarabai H."/>
            <person name="Stefka J."/>
            <person name="Hypsa V."/>
        </authorList>
    </citation>
    <scope>NUCLEOTIDE SEQUENCE [LARGE SCALE GENOMIC DNA]</scope>
    <source>
        <strain evidence="2">HR10_N</strain>
    </source>
</reference>
<organism evidence="2 3">
    <name type="scientific">Polyplax serrata</name>
    <name type="common">Common mouse louse</name>
    <dbReference type="NCBI Taxonomy" id="468196"/>
    <lineage>
        <taxon>Eukaryota</taxon>
        <taxon>Metazoa</taxon>
        <taxon>Ecdysozoa</taxon>
        <taxon>Arthropoda</taxon>
        <taxon>Hexapoda</taxon>
        <taxon>Insecta</taxon>
        <taxon>Pterygota</taxon>
        <taxon>Neoptera</taxon>
        <taxon>Paraneoptera</taxon>
        <taxon>Psocodea</taxon>
        <taxon>Troctomorpha</taxon>
        <taxon>Phthiraptera</taxon>
        <taxon>Anoplura</taxon>
        <taxon>Polyplacidae</taxon>
        <taxon>Polyplax</taxon>
    </lineage>
</organism>
<dbReference type="EMBL" id="JAWJWE010000003">
    <property type="protein sequence ID" value="KAK6639837.1"/>
    <property type="molecule type" value="Genomic_DNA"/>
</dbReference>
<dbReference type="AlphaFoldDB" id="A0AAN8PNM0"/>
<evidence type="ECO:0000256" key="1">
    <source>
        <dbReference type="SAM" id="MobiDB-lite"/>
    </source>
</evidence>
<gene>
    <name evidence="2" type="ORF">RUM43_008112</name>
</gene>
<protein>
    <submittedName>
        <fullName evidence="2">Uncharacterized protein</fullName>
    </submittedName>
</protein>
<evidence type="ECO:0000313" key="3">
    <source>
        <dbReference type="Proteomes" id="UP001372834"/>
    </source>
</evidence>
<accession>A0AAN8PNM0</accession>